<evidence type="ECO:0000256" key="3">
    <source>
        <dbReference type="ARBA" id="ARBA00022692"/>
    </source>
</evidence>
<keyword evidence="4 6" id="KW-1133">Transmembrane helix</keyword>
<dbReference type="RefSeq" id="WP_095087096.1">
    <property type="nucleotide sequence ID" value="NZ_BMDM01000006.1"/>
</dbReference>
<dbReference type="EMBL" id="LT906462">
    <property type="protein sequence ID" value="SNV62234.1"/>
    <property type="molecule type" value="Genomic_DNA"/>
</dbReference>
<dbReference type="InterPro" id="IPR017039">
    <property type="entry name" value="Virul_fac_BrkB"/>
</dbReference>
<dbReference type="Proteomes" id="UP000242084">
    <property type="component" value="Chromosome 1"/>
</dbReference>
<feature type="transmembrane region" description="Helical" evidence="6">
    <location>
        <begin position="145"/>
        <end position="169"/>
    </location>
</feature>
<keyword evidence="8" id="KW-1185">Reference proteome</keyword>
<dbReference type="NCBIfam" id="TIGR00765">
    <property type="entry name" value="yihY_not_rbn"/>
    <property type="match status" value="1"/>
</dbReference>
<dbReference type="PANTHER" id="PTHR30213:SF0">
    <property type="entry name" value="UPF0761 MEMBRANE PROTEIN YIHY"/>
    <property type="match status" value="1"/>
</dbReference>
<keyword evidence="2" id="KW-1003">Cell membrane</keyword>
<feature type="transmembrane region" description="Helical" evidence="6">
    <location>
        <begin position="227"/>
        <end position="252"/>
    </location>
</feature>
<feature type="transmembrane region" description="Helical" evidence="6">
    <location>
        <begin position="259"/>
        <end position="280"/>
    </location>
</feature>
<dbReference type="AlphaFoldDB" id="A0A239YVH2"/>
<dbReference type="KEGG" id="sste:SAMEA4384403_0813"/>
<accession>A0A239YVH2</accession>
<evidence type="ECO:0000256" key="2">
    <source>
        <dbReference type="ARBA" id="ARBA00022475"/>
    </source>
</evidence>
<evidence type="ECO:0000256" key="1">
    <source>
        <dbReference type="ARBA" id="ARBA00004651"/>
    </source>
</evidence>
<sequence length="355" mass="39076">MGNDKTSSKFLEQAKNFKKEQKKSIKKENFIPPQKFESKQAKKDNQIFFVSKINKPAKYTKDGNILSTLLYRIGKDNATGLAAQLSYYFLLALFPTLIFMLTLIPIFQVNPDTITNMISDNAPGDTAKLITGIINDIMDNASGGLFSFGLIAALWSASNGMTALMNAFNVAYDVEDGRNAVVLKLMSIFFTIIMVVVFGLAIALPIFGQQIGNLLFGPLGLQDELRWIFSLIKIVLPLIVTFIVFITLYALAPNIKIKLLSVVPGAAFTTIVWLGASALFGTYVNNFANYSKTYGSIGGIIVLMLWLFLTGLIIIIGAEINAVLHQKKMLKNGSPEEQVFDNITEKGEQTNASIE</sequence>
<feature type="transmembrane region" description="Helical" evidence="6">
    <location>
        <begin position="300"/>
        <end position="324"/>
    </location>
</feature>
<dbReference type="PANTHER" id="PTHR30213">
    <property type="entry name" value="INNER MEMBRANE PROTEIN YHJD"/>
    <property type="match status" value="1"/>
</dbReference>
<feature type="transmembrane region" description="Helical" evidence="6">
    <location>
        <begin position="85"/>
        <end position="107"/>
    </location>
</feature>
<keyword evidence="5 6" id="KW-0472">Membrane</keyword>
<keyword evidence="3 6" id="KW-0812">Transmembrane</keyword>
<dbReference type="Pfam" id="PF03631">
    <property type="entry name" value="Virul_fac_BrkB"/>
    <property type="match status" value="1"/>
</dbReference>
<organism evidence="7 8">
    <name type="scientific">Mammaliicoccus stepanovicii</name>
    <dbReference type="NCBI Taxonomy" id="643214"/>
    <lineage>
        <taxon>Bacteria</taxon>
        <taxon>Bacillati</taxon>
        <taxon>Bacillota</taxon>
        <taxon>Bacilli</taxon>
        <taxon>Bacillales</taxon>
        <taxon>Staphylococcaceae</taxon>
        <taxon>Mammaliicoccus</taxon>
    </lineage>
</organism>
<name>A0A239YVH2_9STAP</name>
<dbReference type="PIRSF" id="PIRSF035875">
    <property type="entry name" value="RNase_BN"/>
    <property type="match status" value="1"/>
</dbReference>
<evidence type="ECO:0000256" key="4">
    <source>
        <dbReference type="ARBA" id="ARBA00022989"/>
    </source>
</evidence>
<feature type="transmembrane region" description="Helical" evidence="6">
    <location>
        <begin position="181"/>
        <end position="207"/>
    </location>
</feature>
<gene>
    <name evidence="7" type="primary">yihY</name>
    <name evidence="7" type="ORF">SAMEA4384403_00813</name>
</gene>
<reference evidence="7 8" key="1">
    <citation type="submission" date="2017-06" db="EMBL/GenBank/DDBJ databases">
        <authorList>
            <consortium name="Pathogen Informatics"/>
        </authorList>
    </citation>
    <scope>NUCLEOTIDE SEQUENCE [LARGE SCALE GENOMIC DNA]</scope>
    <source>
        <strain evidence="7 8">NCTC13839</strain>
    </source>
</reference>
<evidence type="ECO:0000313" key="8">
    <source>
        <dbReference type="Proteomes" id="UP000242084"/>
    </source>
</evidence>
<dbReference type="OrthoDB" id="9775903at2"/>
<comment type="subcellular location">
    <subcellularLocation>
        <location evidence="1">Cell membrane</location>
        <topology evidence="1">Multi-pass membrane protein</topology>
    </subcellularLocation>
</comment>
<evidence type="ECO:0000313" key="7">
    <source>
        <dbReference type="EMBL" id="SNV62234.1"/>
    </source>
</evidence>
<evidence type="ECO:0000256" key="5">
    <source>
        <dbReference type="ARBA" id="ARBA00023136"/>
    </source>
</evidence>
<dbReference type="GO" id="GO:0005886">
    <property type="term" value="C:plasma membrane"/>
    <property type="evidence" value="ECO:0007669"/>
    <property type="project" value="UniProtKB-SubCell"/>
</dbReference>
<evidence type="ECO:0000256" key="6">
    <source>
        <dbReference type="SAM" id="Phobius"/>
    </source>
</evidence>
<protein>
    <submittedName>
        <fullName evidence="7">Ribonuclease BN-like family protein</fullName>
    </submittedName>
</protein>
<proteinExistence type="predicted"/>